<evidence type="ECO:0000256" key="5">
    <source>
        <dbReference type="ARBA" id="ARBA00022448"/>
    </source>
</evidence>
<evidence type="ECO:0000256" key="2">
    <source>
        <dbReference type="ARBA" id="ARBA00004429"/>
    </source>
</evidence>
<evidence type="ECO:0000256" key="12">
    <source>
        <dbReference type="SAM" id="Phobius"/>
    </source>
</evidence>
<dbReference type="InterPro" id="IPR026031">
    <property type="entry name" value="Cyt_c_CcmB_bac"/>
</dbReference>
<dbReference type="EMBL" id="OMOD01000049">
    <property type="protein sequence ID" value="SPF35667.1"/>
    <property type="molecule type" value="Genomic_DNA"/>
</dbReference>
<evidence type="ECO:0000313" key="13">
    <source>
        <dbReference type="EMBL" id="SPF35667.1"/>
    </source>
</evidence>
<comment type="similarity">
    <text evidence="3">Belongs to the CcmB/CycW/HelB family.</text>
</comment>
<dbReference type="GO" id="GO:0017004">
    <property type="term" value="P:cytochrome complex assembly"/>
    <property type="evidence" value="ECO:0007669"/>
    <property type="project" value="UniProtKB-KW"/>
</dbReference>
<sequence>MSCWSVTLATLKKDIRLEWRSKDALNSMLFFSLLVVVIFAFAFDPLAEESRQIAGGLIWVAFLFAAVVALNQTWARELRNQVLDAYRVSPAPANALFLAKALGNFIFVSVLEALMVPLFVVFYNLHVLGPAWQLIPIAILGTWALVVNGTFFAAMSLRTRSREIMLPLLLFPISIPAVLGMVAGTTAVLTGDNPAHFYIVLLLTYDVVFTTACLALFETVLHAE</sequence>
<dbReference type="OrthoDB" id="9812809at2"/>
<dbReference type="GO" id="GO:1903607">
    <property type="term" value="P:cytochrome c biosynthetic process"/>
    <property type="evidence" value="ECO:0007669"/>
    <property type="project" value="TreeGrafter"/>
</dbReference>
<evidence type="ECO:0000256" key="8">
    <source>
        <dbReference type="ARBA" id="ARBA00022692"/>
    </source>
</evidence>
<feature type="transmembrane region" description="Helical" evidence="12">
    <location>
        <begin position="131"/>
        <end position="154"/>
    </location>
</feature>
<organism evidence="13 14">
    <name type="scientific">Candidatus Sulfotelmatobacter kueseliae</name>
    <dbReference type="NCBI Taxonomy" id="2042962"/>
    <lineage>
        <taxon>Bacteria</taxon>
        <taxon>Pseudomonadati</taxon>
        <taxon>Acidobacteriota</taxon>
        <taxon>Terriglobia</taxon>
        <taxon>Terriglobales</taxon>
        <taxon>Candidatus Korobacteraceae</taxon>
        <taxon>Candidatus Sulfotelmatobacter</taxon>
    </lineage>
</organism>
<comment type="function">
    <text evidence="1">Required for the export of heme to the periplasm for the biogenesis of c-type cytochromes.</text>
</comment>
<evidence type="ECO:0000256" key="3">
    <source>
        <dbReference type="ARBA" id="ARBA00010544"/>
    </source>
</evidence>
<dbReference type="Proteomes" id="UP000238701">
    <property type="component" value="Unassembled WGS sequence"/>
</dbReference>
<dbReference type="InterPro" id="IPR003544">
    <property type="entry name" value="Cyt_c_biogenesis_CcmB"/>
</dbReference>
<reference evidence="14" key="1">
    <citation type="submission" date="2018-02" db="EMBL/GenBank/DDBJ databases">
        <authorList>
            <person name="Hausmann B."/>
        </authorList>
    </citation>
    <scope>NUCLEOTIDE SEQUENCE [LARGE SCALE GENOMIC DNA]</scope>
    <source>
        <strain evidence="14">Peat soil MAG SbA1</strain>
    </source>
</reference>
<protein>
    <recommendedName>
        <fullName evidence="4">Heme exporter protein B</fullName>
    </recommendedName>
</protein>
<keyword evidence="11 12" id="KW-0472">Membrane</keyword>
<evidence type="ECO:0000256" key="7">
    <source>
        <dbReference type="ARBA" id="ARBA00022519"/>
    </source>
</evidence>
<evidence type="ECO:0000256" key="1">
    <source>
        <dbReference type="ARBA" id="ARBA00002442"/>
    </source>
</evidence>
<feature type="transmembrane region" description="Helical" evidence="12">
    <location>
        <begin position="25"/>
        <end position="47"/>
    </location>
</feature>
<dbReference type="Pfam" id="PF03379">
    <property type="entry name" value="CcmB"/>
    <property type="match status" value="1"/>
</dbReference>
<proteinExistence type="inferred from homology"/>
<dbReference type="PANTHER" id="PTHR30070">
    <property type="entry name" value="HEME EXPORTER PROTEIN B"/>
    <property type="match status" value="1"/>
</dbReference>
<evidence type="ECO:0000256" key="10">
    <source>
        <dbReference type="ARBA" id="ARBA00022989"/>
    </source>
</evidence>
<dbReference type="GO" id="GO:0005886">
    <property type="term" value="C:plasma membrane"/>
    <property type="evidence" value="ECO:0007669"/>
    <property type="project" value="UniProtKB-SubCell"/>
</dbReference>
<accession>A0A2U3K7Y3</accession>
<keyword evidence="10 12" id="KW-1133">Transmembrane helix</keyword>
<dbReference type="GO" id="GO:0015232">
    <property type="term" value="F:heme transmembrane transporter activity"/>
    <property type="evidence" value="ECO:0007669"/>
    <property type="project" value="InterPro"/>
</dbReference>
<evidence type="ECO:0000256" key="9">
    <source>
        <dbReference type="ARBA" id="ARBA00022748"/>
    </source>
</evidence>
<keyword evidence="5" id="KW-0813">Transport</keyword>
<comment type="subcellular location">
    <subcellularLocation>
        <location evidence="2">Cell inner membrane</location>
        <topology evidence="2">Multi-pass membrane protein</topology>
    </subcellularLocation>
</comment>
<feature type="transmembrane region" description="Helical" evidence="12">
    <location>
        <begin position="166"/>
        <end position="189"/>
    </location>
</feature>
<feature type="transmembrane region" description="Helical" evidence="12">
    <location>
        <begin position="53"/>
        <end position="70"/>
    </location>
</feature>
<keyword evidence="9" id="KW-0201">Cytochrome c-type biogenesis</keyword>
<evidence type="ECO:0000256" key="11">
    <source>
        <dbReference type="ARBA" id="ARBA00023136"/>
    </source>
</evidence>
<evidence type="ECO:0000256" key="4">
    <source>
        <dbReference type="ARBA" id="ARBA00016452"/>
    </source>
</evidence>
<dbReference type="PIRSF" id="PIRSF002764">
    <property type="entry name" value="CcmB"/>
    <property type="match status" value="1"/>
</dbReference>
<feature type="transmembrane region" description="Helical" evidence="12">
    <location>
        <begin position="105"/>
        <end position="125"/>
    </location>
</feature>
<feature type="transmembrane region" description="Helical" evidence="12">
    <location>
        <begin position="195"/>
        <end position="217"/>
    </location>
</feature>
<dbReference type="PRINTS" id="PR01414">
    <property type="entry name" value="CCMBBIOGNSIS"/>
</dbReference>
<name>A0A2U3K7Y3_9BACT</name>
<keyword evidence="6" id="KW-1003">Cell membrane</keyword>
<dbReference type="AlphaFoldDB" id="A0A2U3K7Y3"/>
<keyword evidence="8 12" id="KW-0812">Transmembrane</keyword>
<keyword evidence="7" id="KW-0997">Cell inner membrane</keyword>
<evidence type="ECO:0000313" key="14">
    <source>
        <dbReference type="Proteomes" id="UP000238701"/>
    </source>
</evidence>
<dbReference type="PANTHER" id="PTHR30070:SF1">
    <property type="entry name" value="CYTOCHROME C BIOGENESIS B-RELATED"/>
    <property type="match status" value="1"/>
</dbReference>
<gene>
    <name evidence="13" type="ORF">SBA1_1420006</name>
</gene>
<evidence type="ECO:0000256" key="6">
    <source>
        <dbReference type="ARBA" id="ARBA00022475"/>
    </source>
</evidence>